<sequence length="402" mass="43437">MFDASQIRALFPALQQQVNQRKLVYLDNAATTQKPESVIHAMAEYYRYDNANVHRASHALSARATRQFEASREVIQRLVNAKFPQEIIWTQGTTGAINLVANSYGSLLEAGDEVIISAMEHHANIVPWQLLAERSGIKLQIAPINGHGQIDMSAFSALLNENTRLVSVCHVSNALGTLNPIAEIIALSHQAGAKVLIDGAQGIAHCDVDVQQLDCDFYAFSGHKMYGPTGIGVLYGKQALLDAMPPWQGGGEMIKHVSFNGTSFNRLPFKFEAGTPNISAVIGLAQAAEFLQQTRASREHEAQLVAQLLEGLHAMEQVSIIGPTKGQIGSVSFTVTGEHHSDIATLLDEQGIAVRAGHHCAQPLMAQLGLKGTIRASIAAYNNSADIDNFLIALKHTLALLS</sequence>
<dbReference type="EC" id="2.8.1.7" evidence="8"/>
<evidence type="ECO:0000256" key="6">
    <source>
        <dbReference type="ARBA" id="ARBA00050776"/>
    </source>
</evidence>
<dbReference type="InterPro" id="IPR016454">
    <property type="entry name" value="Cysteine_dSase"/>
</dbReference>
<keyword evidence="5 8" id="KW-0663">Pyridoxal phosphate</keyword>
<evidence type="ECO:0000256" key="7">
    <source>
        <dbReference type="RuleBase" id="RU004504"/>
    </source>
</evidence>
<dbReference type="PROSITE" id="PS00595">
    <property type="entry name" value="AA_TRANSFER_CLASS_5"/>
    <property type="match status" value="1"/>
</dbReference>
<keyword evidence="11" id="KW-1185">Reference proteome</keyword>
<dbReference type="InterPro" id="IPR015421">
    <property type="entry name" value="PyrdxlP-dep_Trfase_major"/>
</dbReference>
<dbReference type="PANTHER" id="PTHR43586:SF8">
    <property type="entry name" value="CYSTEINE DESULFURASE 1, CHLOROPLASTIC"/>
    <property type="match status" value="1"/>
</dbReference>
<dbReference type="GO" id="GO:0030170">
    <property type="term" value="F:pyridoxal phosphate binding"/>
    <property type="evidence" value="ECO:0007669"/>
    <property type="project" value="UniProtKB-UniRule"/>
</dbReference>
<dbReference type="AlphaFoldDB" id="A0A418YJA9"/>
<dbReference type="EMBL" id="QZCH01000002">
    <property type="protein sequence ID" value="RJG50720.1"/>
    <property type="molecule type" value="Genomic_DNA"/>
</dbReference>
<protein>
    <recommendedName>
        <fullName evidence="8">Cysteine desulfurase</fullName>
        <ecNumber evidence="8">2.8.1.7</ecNumber>
    </recommendedName>
</protein>
<comment type="cofactor">
    <cofactor evidence="1 7">
        <name>pyridoxal 5'-phosphate</name>
        <dbReference type="ChEBI" id="CHEBI:597326"/>
    </cofactor>
</comment>
<dbReference type="Proteomes" id="UP000283255">
    <property type="component" value="Unassembled WGS sequence"/>
</dbReference>
<dbReference type="InterPro" id="IPR015424">
    <property type="entry name" value="PyrdxlP-dep_Trfase"/>
</dbReference>
<dbReference type="Pfam" id="PF00266">
    <property type="entry name" value="Aminotran_5"/>
    <property type="match status" value="1"/>
</dbReference>
<comment type="caution">
    <text evidence="10">The sequence shown here is derived from an EMBL/GenBank/DDBJ whole genome shotgun (WGS) entry which is preliminary data.</text>
</comment>
<evidence type="ECO:0000256" key="4">
    <source>
        <dbReference type="ARBA" id="ARBA00022679"/>
    </source>
</evidence>
<feature type="domain" description="Aminotransferase class V" evidence="9">
    <location>
        <begin position="24"/>
        <end position="390"/>
    </location>
</feature>
<dbReference type="PIRSF" id="PIRSF005572">
    <property type="entry name" value="NifS"/>
    <property type="match status" value="1"/>
</dbReference>
<dbReference type="Gene3D" id="3.40.640.10">
    <property type="entry name" value="Type I PLP-dependent aspartate aminotransferase-like (Major domain)"/>
    <property type="match status" value="1"/>
</dbReference>
<organism evidence="10 11">
    <name type="scientific">Motilimonas pumila</name>
    <dbReference type="NCBI Taxonomy" id="2303987"/>
    <lineage>
        <taxon>Bacteria</taxon>
        <taxon>Pseudomonadati</taxon>
        <taxon>Pseudomonadota</taxon>
        <taxon>Gammaproteobacteria</taxon>
        <taxon>Alteromonadales</taxon>
        <taxon>Alteromonadales genera incertae sedis</taxon>
        <taxon>Motilimonas</taxon>
    </lineage>
</organism>
<dbReference type="CDD" id="cd06453">
    <property type="entry name" value="SufS_like"/>
    <property type="match status" value="1"/>
</dbReference>
<dbReference type="Gene3D" id="3.90.1150.10">
    <property type="entry name" value="Aspartate Aminotransferase, domain 1"/>
    <property type="match status" value="1"/>
</dbReference>
<dbReference type="OrthoDB" id="9808002at2"/>
<dbReference type="InterPro" id="IPR015422">
    <property type="entry name" value="PyrdxlP-dep_Trfase_small"/>
</dbReference>
<comment type="function">
    <text evidence="2 8">Catalyzes the removal of elemental sulfur and selenium atoms from L-cysteine, L-cystine, L-selenocysteine, and L-selenocystine to produce L-alanine.</text>
</comment>
<evidence type="ECO:0000313" key="10">
    <source>
        <dbReference type="EMBL" id="RJG50720.1"/>
    </source>
</evidence>
<dbReference type="InterPro" id="IPR010970">
    <property type="entry name" value="Cys_dSase_SufS"/>
</dbReference>
<comment type="similarity">
    <text evidence="3 8">Belongs to the class-V pyridoxal-phosphate-dependent aminotransferase family. Csd subfamily.</text>
</comment>
<reference evidence="10 11" key="2">
    <citation type="submission" date="2019-01" db="EMBL/GenBank/DDBJ databases">
        <title>Motilimonas pumilus sp. nov., isolated from the gut of sea cucumber (Apostichopus japonicus).</title>
        <authorList>
            <person name="Wang F.-Q."/>
            <person name="Ren L.-H."/>
            <person name="Lin Y.-W."/>
            <person name="Sun G.-H."/>
            <person name="Du Z.-J."/>
            <person name="Zhao J.-X."/>
            <person name="Liu X.-J."/>
            <person name="Liu L.-J."/>
        </authorList>
    </citation>
    <scope>NUCLEOTIDE SEQUENCE [LARGE SCALE GENOMIC DNA]</scope>
    <source>
        <strain evidence="10 11">PLHSC7-2</strain>
    </source>
</reference>
<reference evidence="10 11" key="1">
    <citation type="submission" date="2018-09" db="EMBL/GenBank/DDBJ databases">
        <authorList>
            <person name="Wang F."/>
        </authorList>
    </citation>
    <scope>NUCLEOTIDE SEQUENCE [LARGE SCALE GENOMIC DNA]</scope>
    <source>
        <strain evidence="10 11">PLHSC7-2</strain>
    </source>
</reference>
<evidence type="ECO:0000256" key="1">
    <source>
        <dbReference type="ARBA" id="ARBA00001933"/>
    </source>
</evidence>
<dbReference type="NCBIfam" id="TIGR01979">
    <property type="entry name" value="sufS"/>
    <property type="match status" value="1"/>
</dbReference>
<evidence type="ECO:0000313" key="11">
    <source>
        <dbReference type="Proteomes" id="UP000283255"/>
    </source>
</evidence>
<evidence type="ECO:0000256" key="2">
    <source>
        <dbReference type="ARBA" id="ARBA00002824"/>
    </source>
</evidence>
<evidence type="ECO:0000259" key="9">
    <source>
        <dbReference type="Pfam" id="PF00266"/>
    </source>
</evidence>
<dbReference type="GO" id="GO:0031071">
    <property type="term" value="F:cysteine desulfurase activity"/>
    <property type="evidence" value="ECO:0007669"/>
    <property type="project" value="UniProtKB-UniRule"/>
</dbReference>
<dbReference type="InterPro" id="IPR000192">
    <property type="entry name" value="Aminotrans_V_dom"/>
</dbReference>
<gene>
    <name evidence="10" type="ORF">D1Z90_03900</name>
</gene>
<dbReference type="GO" id="GO:0006534">
    <property type="term" value="P:cysteine metabolic process"/>
    <property type="evidence" value="ECO:0007669"/>
    <property type="project" value="UniProtKB-UniRule"/>
</dbReference>
<dbReference type="InterPro" id="IPR020578">
    <property type="entry name" value="Aminotrans_V_PyrdxlP_BS"/>
</dbReference>
<accession>A0A418YJA9</accession>
<dbReference type="RefSeq" id="WP_119909521.1">
    <property type="nucleotide sequence ID" value="NZ_QZCH01000002.1"/>
</dbReference>
<proteinExistence type="inferred from homology"/>
<evidence type="ECO:0000256" key="5">
    <source>
        <dbReference type="ARBA" id="ARBA00022898"/>
    </source>
</evidence>
<evidence type="ECO:0000256" key="3">
    <source>
        <dbReference type="ARBA" id="ARBA00010447"/>
    </source>
</evidence>
<dbReference type="SUPFAM" id="SSF53383">
    <property type="entry name" value="PLP-dependent transferases"/>
    <property type="match status" value="1"/>
</dbReference>
<keyword evidence="4 8" id="KW-0808">Transferase</keyword>
<evidence type="ECO:0000256" key="8">
    <source>
        <dbReference type="RuleBase" id="RU004506"/>
    </source>
</evidence>
<comment type="catalytic activity">
    <reaction evidence="6 8">
        <text>(sulfur carrier)-H + L-cysteine = (sulfur carrier)-SH + L-alanine</text>
        <dbReference type="Rhea" id="RHEA:43892"/>
        <dbReference type="Rhea" id="RHEA-COMP:14737"/>
        <dbReference type="Rhea" id="RHEA-COMP:14739"/>
        <dbReference type="ChEBI" id="CHEBI:29917"/>
        <dbReference type="ChEBI" id="CHEBI:35235"/>
        <dbReference type="ChEBI" id="CHEBI:57972"/>
        <dbReference type="ChEBI" id="CHEBI:64428"/>
        <dbReference type="EC" id="2.8.1.7"/>
    </reaction>
</comment>
<name>A0A418YJA9_9GAMM</name>
<dbReference type="PANTHER" id="PTHR43586">
    <property type="entry name" value="CYSTEINE DESULFURASE"/>
    <property type="match status" value="1"/>
</dbReference>